<sequence>MPLPLVWLGAGAAALFAGTKLTREIQKSQGYINHFPGECKRAVQPIDGAVVCCGIYEVFQHTGIWVDNNIIELRGNGLIRGISPERFLTERSGNTIFVACDKHRQPLVKPDTAAVASSRLFEYSEYDLLSNNCHRFTMHCVTGVDRQITRFAELNATMCATFNTKIYWQPIINA</sequence>
<gene>
    <name evidence="1" type="ORF">QTP81_10030</name>
</gene>
<dbReference type="Proteomes" id="UP001234343">
    <property type="component" value="Unassembled WGS sequence"/>
</dbReference>
<dbReference type="Gene3D" id="3.90.1720.10">
    <property type="entry name" value="endopeptidase domain like (from Nostoc punctiforme)"/>
    <property type="match status" value="1"/>
</dbReference>
<dbReference type="EMBL" id="JAUCBP010000007">
    <property type="protein sequence ID" value="MDM7860934.1"/>
    <property type="molecule type" value="Genomic_DNA"/>
</dbReference>
<keyword evidence="2" id="KW-1185">Reference proteome</keyword>
<accession>A0ABT7SXL4</accession>
<name>A0ABT7SXL4_9ALTE</name>
<reference evidence="1 2" key="1">
    <citation type="submission" date="2023-06" db="EMBL/GenBank/DDBJ databases">
        <title>Alteromonas sp. ASW11-36 isolated from intertidal sand.</title>
        <authorList>
            <person name="Li Y."/>
        </authorList>
    </citation>
    <scope>NUCLEOTIDE SEQUENCE [LARGE SCALE GENOMIC DNA]</scope>
    <source>
        <strain evidence="1 2">ASW11-36</strain>
    </source>
</reference>
<comment type="caution">
    <text evidence="1">The sequence shown here is derived from an EMBL/GenBank/DDBJ whole genome shotgun (WGS) entry which is preliminary data.</text>
</comment>
<organism evidence="1 2">
    <name type="scientific">Alteromonas arenosi</name>
    <dbReference type="NCBI Taxonomy" id="3055817"/>
    <lineage>
        <taxon>Bacteria</taxon>
        <taxon>Pseudomonadati</taxon>
        <taxon>Pseudomonadota</taxon>
        <taxon>Gammaproteobacteria</taxon>
        <taxon>Alteromonadales</taxon>
        <taxon>Alteromonadaceae</taxon>
        <taxon>Alteromonas/Salinimonas group</taxon>
        <taxon>Alteromonas</taxon>
    </lineage>
</organism>
<dbReference type="RefSeq" id="WP_289365218.1">
    <property type="nucleotide sequence ID" value="NZ_JAUCBP010000007.1"/>
</dbReference>
<evidence type="ECO:0000313" key="1">
    <source>
        <dbReference type="EMBL" id="MDM7860934.1"/>
    </source>
</evidence>
<proteinExistence type="predicted"/>
<evidence type="ECO:0008006" key="3">
    <source>
        <dbReference type="Google" id="ProtNLM"/>
    </source>
</evidence>
<evidence type="ECO:0000313" key="2">
    <source>
        <dbReference type="Proteomes" id="UP001234343"/>
    </source>
</evidence>
<protein>
    <recommendedName>
        <fullName evidence="3">LRAT domain-containing protein</fullName>
    </recommendedName>
</protein>